<dbReference type="Gene3D" id="2.40.50.100">
    <property type="match status" value="1"/>
</dbReference>
<dbReference type="Proteomes" id="UP000247454">
    <property type="component" value="Unassembled WGS sequence"/>
</dbReference>
<dbReference type="GO" id="GO:1990281">
    <property type="term" value="C:efflux pump complex"/>
    <property type="evidence" value="ECO:0007669"/>
    <property type="project" value="TreeGrafter"/>
</dbReference>
<evidence type="ECO:0000259" key="3">
    <source>
        <dbReference type="Pfam" id="PF25954"/>
    </source>
</evidence>
<dbReference type="PANTHER" id="PTHR30469">
    <property type="entry name" value="MULTIDRUG RESISTANCE PROTEIN MDTA"/>
    <property type="match status" value="1"/>
</dbReference>
<proteinExistence type="inferred from homology"/>
<dbReference type="Gene3D" id="2.40.30.170">
    <property type="match status" value="1"/>
</dbReference>
<evidence type="ECO:0000313" key="5">
    <source>
        <dbReference type="Proteomes" id="UP000247454"/>
    </source>
</evidence>
<comment type="caution">
    <text evidence="4">The sequence shown here is derived from an EMBL/GenBank/DDBJ whole genome shotgun (WGS) entry which is preliminary data.</text>
</comment>
<dbReference type="PANTHER" id="PTHR30469:SF15">
    <property type="entry name" value="HLYD FAMILY OF SECRETION PROTEINS"/>
    <property type="match status" value="1"/>
</dbReference>
<dbReference type="Pfam" id="PF25954">
    <property type="entry name" value="Beta-barrel_RND_2"/>
    <property type="match status" value="1"/>
</dbReference>
<dbReference type="SUPFAM" id="SSF111369">
    <property type="entry name" value="HlyD-like secretion proteins"/>
    <property type="match status" value="1"/>
</dbReference>
<evidence type="ECO:0000313" key="4">
    <source>
        <dbReference type="EMBL" id="PYE87058.1"/>
    </source>
</evidence>
<gene>
    <name evidence="4" type="ORF">C7477_11616</name>
</gene>
<dbReference type="GO" id="GO:0015562">
    <property type="term" value="F:efflux transmembrane transporter activity"/>
    <property type="evidence" value="ECO:0007669"/>
    <property type="project" value="TreeGrafter"/>
</dbReference>
<evidence type="ECO:0000256" key="1">
    <source>
        <dbReference type="ARBA" id="ARBA00009477"/>
    </source>
</evidence>
<reference evidence="4 5" key="1">
    <citation type="submission" date="2018-06" db="EMBL/GenBank/DDBJ databases">
        <title>Genomic Encyclopedia of Type Strains, Phase III (KMG-III): the genomes of soil and plant-associated and newly described type strains.</title>
        <authorList>
            <person name="Whitman W."/>
        </authorList>
    </citation>
    <scope>NUCLEOTIDE SEQUENCE [LARGE SCALE GENOMIC DNA]</scope>
    <source>
        <strain evidence="4 5">ORS 1419</strain>
    </source>
</reference>
<dbReference type="EMBL" id="QJTF01000016">
    <property type="protein sequence ID" value="PYE87058.1"/>
    <property type="molecule type" value="Genomic_DNA"/>
</dbReference>
<dbReference type="Gene3D" id="1.10.287.470">
    <property type="entry name" value="Helix hairpin bin"/>
    <property type="match status" value="1"/>
</dbReference>
<organism evidence="4 5">
    <name type="scientific">Phyllobacterium leguminum</name>
    <dbReference type="NCBI Taxonomy" id="314237"/>
    <lineage>
        <taxon>Bacteria</taxon>
        <taxon>Pseudomonadati</taxon>
        <taxon>Pseudomonadota</taxon>
        <taxon>Alphaproteobacteria</taxon>
        <taxon>Hyphomicrobiales</taxon>
        <taxon>Phyllobacteriaceae</taxon>
        <taxon>Phyllobacterium</taxon>
    </lineage>
</organism>
<dbReference type="InterPro" id="IPR006143">
    <property type="entry name" value="RND_pump_MFP"/>
</dbReference>
<dbReference type="Gene3D" id="2.40.420.20">
    <property type="match status" value="1"/>
</dbReference>
<dbReference type="AlphaFoldDB" id="A0A318T0G5"/>
<comment type="similarity">
    <text evidence="1">Belongs to the membrane fusion protein (MFP) (TC 8.A.1) family.</text>
</comment>
<evidence type="ECO:0000259" key="2">
    <source>
        <dbReference type="Pfam" id="PF25917"/>
    </source>
</evidence>
<sequence length="426" mass="44938">MRRFLLNWKCRRDSTPLCPAGHLPLKGGDWLTRSAAFILQHLRLVPTANDGVISPHEGEMAGKPEGGITSGSLKIGIALTSLLLAACSEQHEQAAEPVRPVLYVKAEPQVQRTYGFVGTVEPRYSTNLAFRVLGRIISREGDVGDPVKQGETVATIDPTALDLSLQAARADLASAEAQFSNASAAEERQRALLEQGNLSQAMYDAATQARDAASAGVEKAQAALSKAEDQRGYAQLKSDFDGVVSQVAAQVGQVIAAGQTVMTIARSDIREAVVDIPDSMIGDIPVGVPFDVILQSAPSIQASGQVREIAPQSDPVTRTRRVRITLDNPSPAFRLGSMITAARAVSLQPAVVLPLSALLEENGKTSVWIVDPATQTVGTQEVRVLARNGSSFTASGIADGALVVTAGVHSLKAGEKVTLDQAGAER</sequence>
<dbReference type="InterPro" id="IPR058625">
    <property type="entry name" value="MdtA-like_BSH"/>
</dbReference>
<dbReference type="Pfam" id="PF25917">
    <property type="entry name" value="BSH_RND"/>
    <property type="match status" value="1"/>
</dbReference>
<keyword evidence="5" id="KW-1185">Reference proteome</keyword>
<accession>A0A318T0G5</accession>
<dbReference type="InterPro" id="IPR058792">
    <property type="entry name" value="Beta-barrel_RND_2"/>
</dbReference>
<dbReference type="NCBIfam" id="TIGR01730">
    <property type="entry name" value="RND_mfp"/>
    <property type="match status" value="1"/>
</dbReference>
<feature type="domain" description="CusB-like beta-barrel" evidence="3">
    <location>
        <begin position="273"/>
        <end position="340"/>
    </location>
</feature>
<feature type="domain" description="Multidrug resistance protein MdtA-like barrel-sandwich hybrid" evidence="2">
    <location>
        <begin position="131"/>
        <end position="264"/>
    </location>
</feature>
<name>A0A318T0G5_9HYPH</name>
<protein>
    <submittedName>
        <fullName evidence="4">RND family efflux transporter MFP subunit</fullName>
    </submittedName>
</protein>